<sequence length="133" mass="13993">MLGAHRNYANQYRSTGVSAAVLEADPHRLVGLMLSGARDRIRLAGACLERGDIPRKAKAISDASGLITGLSSALNMDAGGEIAQGLQSLYDYAQQRLLSANVENDSEALVEVDSLLGDIESAWQAIAPKAATP</sequence>
<comment type="caution">
    <text evidence="7">The sequence shown here is derived from an EMBL/GenBank/DDBJ whole genome shotgun (WGS) entry which is preliminary data.</text>
</comment>
<keyword evidence="8" id="KW-1185">Reference proteome</keyword>
<dbReference type="InterPro" id="IPR003713">
    <property type="entry name" value="FliS"/>
</dbReference>
<keyword evidence="7" id="KW-0966">Cell projection</keyword>
<dbReference type="CDD" id="cd16098">
    <property type="entry name" value="FliS"/>
    <property type="match status" value="1"/>
</dbReference>
<keyword evidence="7" id="KW-0969">Cilium</keyword>
<keyword evidence="3 6" id="KW-0963">Cytoplasm</keyword>
<dbReference type="SUPFAM" id="SSF101116">
    <property type="entry name" value="Flagellar export chaperone FliS"/>
    <property type="match status" value="1"/>
</dbReference>
<proteinExistence type="inferred from homology"/>
<protein>
    <recommendedName>
        <fullName evidence="6">Flagellar secretion chaperone FliS</fullName>
    </recommendedName>
</protein>
<evidence type="ECO:0000313" key="7">
    <source>
        <dbReference type="EMBL" id="GAA5078607.1"/>
    </source>
</evidence>
<dbReference type="RefSeq" id="WP_158984538.1">
    <property type="nucleotide sequence ID" value="NZ_BAABKY010000002.1"/>
</dbReference>
<comment type="similarity">
    <text evidence="2 6">Belongs to the FliS family.</text>
</comment>
<accession>A0ABP9LMS6</accession>
<organism evidence="7 8">
    <name type="scientific">Lysobacter panacisoli</name>
    <dbReference type="NCBI Taxonomy" id="1255263"/>
    <lineage>
        <taxon>Bacteria</taxon>
        <taxon>Pseudomonadati</taxon>
        <taxon>Pseudomonadota</taxon>
        <taxon>Gammaproteobacteria</taxon>
        <taxon>Lysobacterales</taxon>
        <taxon>Lysobacteraceae</taxon>
        <taxon>Lysobacter</taxon>
    </lineage>
</organism>
<dbReference type="Proteomes" id="UP001501083">
    <property type="component" value="Unassembled WGS sequence"/>
</dbReference>
<evidence type="ECO:0000256" key="2">
    <source>
        <dbReference type="ARBA" id="ARBA00008787"/>
    </source>
</evidence>
<gene>
    <name evidence="7" type="primary">fliS</name>
    <name evidence="7" type="ORF">GCM10025759_25880</name>
</gene>
<evidence type="ECO:0000256" key="6">
    <source>
        <dbReference type="PIRNR" id="PIRNR039090"/>
    </source>
</evidence>
<reference evidence="8" key="1">
    <citation type="journal article" date="2019" name="Int. J. Syst. Evol. Microbiol.">
        <title>The Global Catalogue of Microorganisms (GCM) 10K type strain sequencing project: providing services to taxonomists for standard genome sequencing and annotation.</title>
        <authorList>
            <consortium name="The Broad Institute Genomics Platform"/>
            <consortium name="The Broad Institute Genome Sequencing Center for Infectious Disease"/>
            <person name="Wu L."/>
            <person name="Ma J."/>
        </authorList>
    </citation>
    <scope>NUCLEOTIDE SEQUENCE [LARGE SCALE GENOMIC DNA]</scope>
    <source>
        <strain evidence="8">JCM 19212</strain>
    </source>
</reference>
<dbReference type="PANTHER" id="PTHR34773">
    <property type="entry name" value="FLAGELLAR SECRETION CHAPERONE FLIS"/>
    <property type="match status" value="1"/>
</dbReference>
<keyword evidence="7" id="KW-0282">Flagellum</keyword>
<dbReference type="Gene3D" id="1.20.120.340">
    <property type="entry name" value="Flagellar protein FliS"/>
    <property type="match status" value="1"/>
</dbReference>
<dbReference type="Pfam" id="PF02561">
    <property type="entry name" value="FliS"/>
    <property type="match status" value="1"/>
</dbReference>
<evidence type="ECO:0000313" key="8">
    <source>
        <dbReference type="Proteomes" id="UP001501083"/>
    </source>
</evidence>
<evidence type="ECO:0000256" key="4">
    <source>
        <dbReference type="ARBA" id="ARBA00022795"/>
    </source>
</evidence>
<comment type="subcellular location">
    <subcellularLocation>
        <location evidence="1 6">Cytoplasm</location>
        <location evidence="1 6">Cytosol</location>
    </subcellularLocation>
</comment>
<dbReference type="NCBIfam" id="TIGR00208">
    <property type="entry name" value="fliS"/>
    <property type="match status" value="1"/>
</dbReference>
<evidence type="ECO:0000256" key="5">
    <source>
        <dbReference type="ARBA" id="ARBA00023186"/>
    </source>
</evidence>
<dbReference type="EMBL" id="BAABKY010000002">
    <property type="protein sequence ID" value="GAA5078607.1"/>
    <property type="molecule type" value="Genomic_DNA"/>
</dbReference>
<dbReference type="PIRSF" id="PIRSF039090">
    <property type="entry name" value="Flis"/>
    <property type="match status" value="1"/>
</dbReference>
<evidence type="ECO:0000256" key="1">
    <source>
        <dbReference type="ARBA" id="ARBA00004514"/>
    </source>
</evidence>
<name>A0ABP9LMS6_9GAMM</name>
<dbReference type="InterPro" id="IPR036584">
    <property type="entry name" value="FliS_sf"/>
</dbReference>
<dbReference type="PANTHER" id="PTHR34773:SF1">
    <property type="entry name" value="FLAGELLAR SECRETION CHAPERONE FLIS"/>
    <property type="match status" value="1"/>
</dbReference>
<keyword evidence="5" id="KW-0143">Chaperone</keyword>
<keyword evidence="4 6" id="KW-1005">Bacterial flagellum biogenesis</keyword>
<evidence type="ECO:0000256" key="3">
    <source>
        <dbReference type="ARBA" id="ARBA00022490"/>
    </source>
</evidence>